<evidence type="ECO:0000313" key="6">
    <source>
        <dbReference type="Proteomes" id="UP000642748"/>
    </source>
</evidence>
<dbReference type="Gene3D" id="3.40.50.880">
    <property type="match status" value="1"/>
</dbReference>
<dbReference type="GO" id="GO:0043565">
    <property type="term" value="F:sequence-specific DNA binding"/>
    <property type="evidence" value="ECO:0007669"/>
    <property type="project" value="InterPro"/>
</dbReference>
<dbReference type="SMART" id="SM00342">
    <property type="entry name" value="HTH_ARAC"/>
    <property type="match status" value="1"/>
</dbReference>
<dbReference type="Gene3D" id="1.10.10.60">
    <property type="entry name" value="Homeodomain-like"/>
    <property type="match status" value="1"/>
</dbReference>
<feature type="domain" description="HTH araC/xylS-type" evidence="4">
    <location>
        <begin position="224"/>
        <end position="322"/>
    </location>
</feature>
<dbReference type="SUPFAM" id="SSF52317">
    <property type="entry name" value="Class I glutamine amidotransferase-like"/>
    <property type="match status" value="1"/>
</dbReference>
<accession>A0A8J3QQ63</accession>
<dbReference type="PROSITE" id="PS01124">
    <property type="entry name" value="HTH_ARAC_FAMILY_2"/>
    <property type="match status" value="1"/>
</dbReference>
<dbReference type="SUPFAM" id="SSF46689">
    <property type="entry name" value="Homeodomain-like"/>
    <property type="match status" value="2"/>
</dbReference>
<protein>
    <submittedName>
        <fullName evidence="5">AraC family transcriptional regulator</fullName>
    </submittedName>
</protein>
<dbReference type="GO" id="GO:0003700">
    <property type="term" value="F:DNA-binding transcription factor activity"/>
    <property type="evidence" value="ECO:0007669"/>
    <property type="project" value="InterPro"/>
</dbReference>
<dbReference type="InterPro" id="IPR009057">
    <property type="entry name" value="Homeodomain-like_sf"/>
</dbReference>
<dbReference type="CDD" id="cd03137">
    <property type="entry name" value="GATase1_AraC_1"/>
    <property type="match status" value="1"/>
</dbReference>
<dbReference type="RefSeq" id="WP_203918145.1">
    <property type="nucleotide sequence ID" value="NZ_BONZ01000025.1"/>
</dbReference>
<keyword evidence="2" id="KW-0238">DNA-binding</keyword>
<dbReference type="EMBL" id="BONZ01000025">
    <property type="protein sequence ID" value="GIH14479.1"/>
    <property type="molecule type" value="Genomic_DNA"/>
</dbReference>
<organism evidence="5 6">
    <name type="scientific">Rugosimonospora africana</name>
    <dbReference type="NCBI Taxonomy" id="556532"/>
    <lineage>
        <taxon>Bacteria</taxon>
        <taxon>Bacillati</taxon>
        <taxon>Actinomycetota</taxon>
        <taxon>Actinomycetes</taxon>
        <taxon>Micromonosporales</taxon>
        <taxon>Micromonosporaceae</taxon>
        <taxon>Rugosimonospora</taxon>
    </lineage>
</organism>
<keyword evidence="1" id="KW-0805">Transcription regulation</keyword>
<evidence type="ECO:0000259" key="4">
    <source>
        <dbReference type="PROSITE" id="PS01124"/>
    </source>
</evidence>
<name>A0A8J3QQ63_9ACTN</name>
<evidence type="ECO:0000256" key="1">
    <source>
        <dbReference type="ARBA" id="ARBA00023015"/>
    </source>
</evidence>
<dbReference type="PROSITE" id="PS00041">
    <property type="entry name" value="HTH_ARAC_FAMILY_1"/>
    <property type="match status" value="1"/>
</dbReference>
<dbReference type="InterPro" id="IPR052158">
    <property type="entry name" value="INH-QAR"/>
</dbReference>
<reference evidence="5" key="1">
    <citation type="submission" date="2021-01" db="EMBL/GenBank/DDBJ databases">
        <title>Whole genome shotgun sequence of Rugosimonospora africana NBRC 104875.</title>
        <authorList>
            <person name="Komaki H."/>
            <person name="Tamura T."/>
        </authorList>
    </citation>
    <scope>NUCLEOTIDE SEQUENCE</scope>
    <source>
        <strain evidence="5">NBRC 104875</strain>
    </source>
</reference>
<dbReference type="InterPro" id="IPR018062">
    <property type="entry name" value="HTH_AraC-typ_CS"/>
</dbReference>
<dbReference type="Pfam" id="PF01965">
    <property type="entry name" value="DJ-1_PfpI"/>
    <property type="match status" value="1"/>
</dbReference>
<dbReference type="Proteomes" id="UP000642748">
    <property type="component" value="Unassembled WGS sequence"/>
</dbReference>
<evidence type="ECO:0000313" key="5">
    <source>
        <dbReference type="EMBL" id="GIH14479.1"/>
    </source>
</evidence>
<dbReference type="PANTHER" id="PTHR43130:SF3">
    <property type="entry name" value="HTH-TYPE TRANSCRIPTIONAL REGULATOR RV1931C"/>
    <property type="match status" value="1"/>
</dbReference>
<evidence type="ECO:0000256" key="3">
    <source>
        <dbReference type="ARBA" id="ARBA00023163"/>
    </source>
</evidence>
<gene>
    <name evidence="5" type="ORF">Raf01_26510</name>
</gene>
<dbReference type="Pfam" id="PF12833">
    <property type="entry name" value="HTH_18"/>
    <property type="match status" value="1"/>
</dbReference>
<dbReference type="InterPro" id="IPR018060">
    <property type="entry name" value="HTH_AraC"/>
</dbReference>
<dbReference type="AlphaFoldDB" id="A0A8J3QQ63"/>
<dbReference type="PANTHER" id="PTHR43130">
    <property type="entry name" value="ARAC-FAMILY TRANSCRIPTIONAL REGULATOR"/>
    <property type="match status" value="1"/>
</dbReference>
<evidence type="ECO:0000256" key="2">
    <source>
        <dbReference type="ARBA" id="ARBA00023125"/>
    </source>
</evidence>
<proteinExistence type="predicted"/>
<comment type="caution">
    <text evidence="5">The sequence shown here is derived from an EMBL/GenBank/DDBJ whole genome shotgun (WGS) entry which is preliminary data.</text>
</comment>
<keyword evidence="6" id="KW-1185">Reference proteome</keyword>
<dbReference type="InterPro" id="IPR029062">
    <property type="entry name" value="Class_I_gatase-like"/>
</dbReference>
<keyword evidence="3" id="KW-0804">Transcription</keyword>
<sequence>MVAVPLGRVAGRRVTVLAYPGMSAFELGIVTEVFGLPRPELDVAWYDLAICAEGAEPVRLLGGATLSTANGLDVFSSGHTVIVPGVGDVHGDVSPELVGALRHAHGRGARVVSICSGAFALAAAGLLDGRRAATHWRYADLLARRYPQVRVDADVLYVDDGDVLSSAGSAAGLDLCVHLVRQDHGPTVANAVARRLVIPPHRDGGQAQFIEAPVAGDIDDDRIVRSMAWAMAHLDRPITVAALAGQAHMSTRTYLRHFKRSSGTSPVRWLIGQRIQASLPLLETTTASVDEIAAATGFESPVTYRHHFARAMRTSPSAYRRAFRSAGAAQGG</sequence>
<dbReference type="InterPro" id="IPR002818">
    <property type="entry name" value="DJ-1/PfpI"/>
</dbReference>